<dbReference type="GO" id="GO:0005737">
    <property type="term" value="C:cytoplasm"/>
    <property type="evidence" value="ECO:0007669"/>
    <property type="project" value="UniProtKB-SubCell"/>
</dbReference>
<keyword evidence="2 6" id="KW-0698">rRNA processing</keyword>
<dbReference type="EC" id="2.1.1.174" evidence="6"/>
<evidence type="ECO:0000256" key="5">
    <source>
        <dbReference type="ARBA" id="ARBA00022691"/>
    </source>
</evidence>
<comment type="catalytic activity">
    <reaction evidence="6">
        <text>guanosine(1835) in 23S rRNA + S-adenosyl-L-methionine = N(2)-methylguanosine(1835) in 23S rRNA + S-adenosyl-L-homocysteine + H(+)</text>
        <dbReference type="Rhea" id="RHEA:42744"/>
        <dbReference type="Rhea" id="RHEA-COMP:10217"/>
        <dbReference type="Rhea" id="RHEA-COMP:10218"/>
        <dbReference type="ChEBI" id="CHEBI:15378"/>
        <dbReference type="ChEBI" id="CHEBI:57856"/>
        <dbReference type="ChEBI" id="CHEBI:59789"/>
        <dbReference type="ChEBI" id="CHEBI:74269"/>
        <dbReference type="ChEBI" id="CHEBI:74481"/>
        <dbReference type="EC" id="2.1.1.174"/>
    </reaction>
</comment>
<comment type="similarity">
    <text evidence="6">Belongs to the methyltransferase superfamily. RlmG family.</text>
</comment>
<evidence type="ECO:0000256" key="3">
    <source>
        <dbReference type="ARBA" id="ARBA00022603"/>
    </source>
</evidence>
<feature type="domain" description="RlmG N-terminal" evidence="8">
    <location>
        <begin position="1"/>
        <end position="179"/>
    </location>
</feature>
<dbReference type="OrthoDB" id="29650at2"/>
<dbReference type="GO" id="GO:0003676">
    <property type="term" value="F:nucleic acid binding"/>
    <property type="evidence" value="ECO:0007669"/>
    <property type="project" value="InterPro"/>
</dbReference>
<dbReference type="EMBL" id="SMCR01000002">
    <property type="protein sequence ID" value="TCV98814.1"/>
    <property type="molecule type" value="Genomic_DNA"/>
</dbReference>
<proteinExistence type="inferred from homology"/>
<comment type="caution">
    <text evidence="9">The sequence shown here is derived from an EMBL/GenBank/DDBJ whole genome shotgun (WGS) entry which is preliminary data.</text>
</comment>
<keyword evidence="4 6" id="KW-0808">Transferase</keyword>
<evidence type="ECO:0000256" key="1">
    <source>
        <dbReference type="ARBA" id="ARBA00022490"/>
    </source>
</evidence>
<dbReference type="InterPro" id="IPR007848">
    <property type="entry name" value="Small_mtfrase_dom"/>
</dbReference>
<gene>
    <name evidence="6" type="primary">rlmG</name>
    <name evidence="9" type="ORF">EDC52_102135</name>
</gene>
<evidence type="ECO:0000259" key="8">
    <source>
        <dbReference type="Pfam" id="PF26049"/>
    </source>
</evidence>
<dbReference type="PANTHER" id="PTHR47816">
    <property type="entry name" value="RIBOSOMAL RNA SMALL SUBUNIT METHYLTRANSFERASE C"/>
    <property type="match status" value="1"/>
</dbReference>
<dbReference type="Proteomes" id="UP000295719">
    <property type="component" value="Unassembled WGS sequence"/>
</dbReference>
<dbReference type="PROSITE" id="PS00092">
    <property type="entry name" value="N6_MTASE"/>
    <property type="match status" value="1"/>
</dbReference>
<dbReference type="InterPro" id="IPR017237">
    <property type="entry name" value="RLMG"/>
</dbReference>
<dbReference type="RefSeq" id="WP_131864218.1">
    <property type="nucleotide sequence ID" value="NZ_SMCR01000002.1"/>
</dbReference>
<comment type="subcellular location">
    <subcellularLocation>
        <location evidence="6">Cytoplasm</location>
    </subcellularLocation>
</comment>
<evidence type="ECO:0000256" key="4">
    <source>
        <dbReference type="ARBA" id="ARBA00022679"/>
    </source>
</evidence>
<dbReference type="HAMAP" id="MF_01859">
    <property type="entry name" value="23SrRNA_methyltr_G"/>
    <property type="match status" value="1"/>
</dbReference>
<keyword evidence="10" id="KW-1185">Reference proteome</keyword>
<evidence type="ECO:0000256" key="2">
    <source>
        <dbReference type="ARBA" id="ARBA00022552"/>
    </source>
</evidence>
<dbReference type="Pfam" id="PF26049">
    <property type="entry name" value="RLMG_N"/>
    <property type="match status" value="1"/>
</dbReference>
<evidence type="ECO:0000256" key="6">
    <source>
        <dbReference type="HAMAP-Rule" id="MF_01859"/>
    </source>
</evidence>
<dbReference type="Gene3D" id="3.40.50.150">
    <property type="entry name" value="Vaccinia Virus protein VP39"/>
    <property type="match status" value="2"/>
</dbReference>
<dbReference type="NCBIfam" id="NF011577">
    <property type="entry name" value="PRK15001.1"/>
    <property type="match status" value="1"/>
</dbReference>
<dbReference type="Pfam" id="PF05175">
    <property type="entry name" value="MTS"/>
    <property type="match status" value="1"/>
</dbReference>
<keyword evidence="1 6" id="KW-0963">Cytoplasm</keyword>
<dbReference type="InterPro" id="IPR046977">
    <property type="entry name" value="RsmC/RlmG"/>
</dbReference>
<protein>
    <recommendedName>
        <fullName evidence="6">Ribosomal RNA large subunit methyltransferase G</fullName>
        <ecNumber evidence="6">2.1.1.174</ecNumber>
    </recommendedName>
    <alternativeName>
        <fullName evidence="6">23S rRNA m2G1835 methyltransferase</fullName>
    </alternativeName>
    <alternativeName>
        <fullName evidence="6">rRNA (guanine-N(2)-)-methyltransferase RlmG</fullName>
    </alternativeName>
</protein>
<dbReference type="InterPro" id="IPR058679">
    <property type="entry name" value="RlmG_N"/>
</dbReference>
<dbReference type="CDD" id="cd02440">
    <property type="entry name" value="AdoMet_MTases"/>
    <property type="match status" value="1"/>
</dbReference>
<dbReference type="SUPFAM" id="SSF53335">
    <property type="entry name" value="S-adenosyl-L-methionine-dependent methyltransferases"/>
    <property type="match status" value="1"/>
</dbReference>
<dbReference type="AlphaFoldDB" id="A0A4V2W587"/>
<feature type="domain" description="Methyltransferase small" evidence="7">
    <location>
        <begin position="200"/>
        <end position="371"/>
    </location>
</feature>
<dbReference type="PANTHER" id="PTHR47816:SF5">
    <property type="entry name" value="RIBOSOMAL RNA LARGE SUBUNIT METHYLTRANSFERASE G"/>
    <property type="match status" value="1"/>
</dbReference>
<keyword evidence="3 6" id="KW-0489">Methyltransferase</keyword>
<evidence type="ECO:0000259" key="7">
    <source>
        <dbReference type="Pfam" id="PF05175"/>
    </source>
</evidence>
<dbReference type="PIRSF" id="PIRSF037565">
    <property type="entry name" value="RRNA_m2G_Mtase_RsmD_prd"/>
    <property type="match status" value="1"/>
</dbReference>
<name>A0A4V2W587_9GAMM</name>
<organism evidence="9 10">
    <name type="scientific">Biostraticola tofi</name>
    <dbReference type="NCBI Taxonomy" id="466109"/>
    <lineage>
        <taxon>Bacteria</taxon>
        <taxon>Pseudomonadati</taxon>
        <taxon>Pseudomonadota</taxon>
        <taxon>Gammaproteobacteria</taxon>
        <taxon>Enterobacterales</taxon>
        <taxon>Bruguierivoracaceae</taxon>
        <taxon>Biostraticola</taxon>
    </lineage>
</organism>
<accession>A0A4V2W587</accession>
<dbReference type="GO" id="GO:0052916">
    <property type="term" value="F:23S rRNA (guanine(1835)-N(2))-methyltransferase activity"/>
    <property type="evidence" value="ECO:0007669"/>
    <property type="project" value="UniProtKB-EC"/>
</dbReference>
<comment type="function">
    <text evidence="6">Specifically methylates the guanine in position 1835 (m2G1835) of 23S rRNA.</text>
</comment>
<dbReference type="InterPro" id="IPR029063">
    <property type="entry name" value="SAM-dependent_MTases_sf"/>
</dbReference>
<reference evidence="9 10" key="1">
    <citation type="submission" date="2019-03" db="EMBL/GenBank/DDBJ databases">
        <title>Genomic Encyclopedia of Type Strains, Phase IV (KMG-IV): sequencing the most valuable type-strain genomes for metagenomic binning, comparative biology and taxonomic classification.</title>
        <authorList>
            <person name="Goeker M."/>
        </authorList>
    </citation>
    <scope>NUCLEOTIDE SEQUENCE [LARGE SCALE GENOMIC DNA]</scope>
    <source>
        <strain evidence="9 10">DSM 19580</strain>
    </source>
</reference>
<sequence>MSVFDSALGVFELERFPPDAASDNLQAWDAADEYLLLHCSQLPLPEGPTLLFNDNFGALTVALCSRSPITIGDSWLGHQAARYNLAKNDLPAENATFLDSLAPLPPAPALVLIKVPKTLALLEHQLHAVRAVATPETIIIAAGKARDIHTSTLQRFSDILGPTTTSLARKKARLIFSKATAQVQPAPAPTLSWPLEGTPYHVHNHASVFSRASLDIGARFFLQHLPEGIAGTLVDLGCGNGVIGLMLLAKNPDGQIHFADESYMAIASSRLNIAVNRPEDVDRCAFSTGHSLAGFEPDSLQAVLCNPPFHQQQTLTDNIAREMFRDAKRCLAPGGELRIVANRHLDYYQQIKRLFGNCTTLGANPKFVVLRAVKTRAGQGGR</sequence>
<keyword evidence="5 6" id="KW-0949">S-adenosyl-L-methionine</keyword>
<dbReference type="InterPro" id="IPR002052">
    <property type="entry name" value="DNA_methylase_N6_adenine_CS"/>
</dbReference>
<evidence type="ECO:0000313" key="9">
    <source>
        <dbReference type="EMBL" id="TCV98814.1"/>
    </source>
</evidence>
<evidence type="ECO:0000313" key="10">
    <source>
        <dbReference type="Proteomes" id="UP000295719"/>
    </source>
</evidence>